<dbReference type="EMBL" id="JACBAZ010000002">
    <property type="protein sequence ID" value="NWK55205.1"/>
    <property type="molecule type" value="Genomic_DNA"/>
</dbReference>
<sequence length="93" mass="10833">MECRQLKKPSYLALVQAHDSQSIVSHLLLQKVGQVFQPVDWLWHHQPQPYQLPMECRQLKKLSYLALVQAHDSQSIVPYLLLWKVGQGFQPVD</sequence>
<evidence type="ECO:0000313" key="2">
    <source>
        <dbReference type="Proteomes" id="UP000557872"/>
    </source>
</evidence>
<organism evidence="1 2">
    <name type="scientific">Oceaniferula marina</name>
    <dbReference type="NCBI Taxonomy" id="2748318"/>
    <lineage>
        <taxon>Bacteria</taxon>
        <taxon>Pseudomonadati</taxon>
        <taxon>Verrucomicrobiota</taxon>
        <taxon>Verrucomicrobiia</taxon>
        <taxon>Verrucomicrobiales</taxon>
        <taxon>Verrucomicrobiaceae</taxon>
        <taxon>Oceaniferula</taxon>
    </lineage>
</organism>
<gene>
    <name evidence="1" type="ORF">HW115_06260</name>
</gene>
<comment type="caution">
    <text evidence="1">The sequence shown here is derived from an EMBL/GenBank/DDBJ whole genome shotgun (WGS) entry which is preliminary data.</text>
</comment>
<proteinExistence type="predicted"/>
<evidence type="ECO:0000313" key="1">
    <source>
        <dbReference type="EMBL" id="NWK55205.1"/>
    </source>
</evidence>
<dbReference type="RefSeq" id="WP_178931737.1">
    <property type="nucleotide sequence ID" value="NZ_JACBAZ010000002.1"/>
</dbReference>
<accession>A0A851GJ40</accession>
<reference evidence="1 2" key="1">
    <citation type="submission" date="2020-07" db="EMBL/GenBank/DDBJ databases">
        <title>Roseicoccus Jingziensis gen. nov., sp. nov., isolated from coastal seawater.</title>
        <authorList>
            <person name="Feng X."/>
        </authorList>
    </citation>
    <scope>NUCLEOTIDE SEQUENCE [LARGE SCALE GENOMIC DNA]</scope>
    <source>
        <strain evidence="1 2">N1E253</strain>
    </source>
</reference>
<dbReference type="AlphaFoldDB" id="A0A851GJ40"/>
<name>A0A851GJ40_9BACT</name>
<dbReference type="Proteomes" id="UP000557872">
    <property type="component" value="Unassembled WGS sequence"/>
</dbReference>
<keyword evidence="2" id="KW-1185">Reference proteome</keyword>
<protein>
    <submittedName>
        <fullName evidence="1">Uncharacterized protein</fullName>
    </submittedName>
</protein>